<dbReference type="EC" id="3.1.3.48" evidence="2"/>
<dbReference type="PRINTS" id="PR00719">
    <property type="entry name" value="LMWPTPASE"/>
</dbReference>
<dbReference type="SUPFAM" id="SSF52788">
    <property type="entry name" value="Phosphotyrosine protein phosphatases I"/>
    <property type="match status" value="1"/>
</dbReference>
<dbReference type="Gene3D" id="3.40.50.2300">
    <property type="match status" value="1"/>
</dbReference>
<evidence type="ECO:0000259" key="7">
    <source>
        <dbReference type="SMART" id="SM00226"/>
    </source>
</evidence>
<evidence type="ECO:0000256" key="3">
    <source>
        <dbReference type="ARBA" id="ARBA00022801"/>
    </source>
</evidence>
<dbReference type="PANTHER" id="PTHR11717:SF31">
    <property type="entry name" value="LOW MOLECULAR WEIGHT PROTEIN-TYROSINE-PHOSPHATASE ETP-RELATED"/>
    <property type="match status" value="1"/>
</dbReference>
<protein>
    <recommendedName>
        <fullName evidence="2">protein-tyrosine-phosphatase</fullName>
        <ecNumber evidence="2">3.1.3.48</ecNumber>
    </recommendedName>
</protein>
<keyword evidence="4" id="KW-0904">Protein phosphatase</keyword>
<dbReference type="Proteomes" id="UP000285961">
    <property type="component" value="Unassembled WGS sequence"/>
</dbReference>
<name>A0A419EN11_9BACT</name>
<feature type="domain" description="Phosphotyrosine protein phosphatase I" evidence="7">
    <location>
        <begin position="3"/>
        <end position="150"/>
    </location>
</feature>
<evidence type="ECO:0000256" key="1">
    <source>
        <dbReference type="ARBA" id="ARBA00011063"/>
    </source>
</evidence>
<dbReference type="PANTHER" id="PTHR11717">
    <property type="entry name" value="LOW MOLECULAR WEIGHT PROTEIN TYROSINE PHOSPHATASE"/>
    <property type="match status" value="1"/>
</dbReference>
<comment type="caution">
    <text evidence="8">The sequence shown here is derived from an EMBL/GenBank/DDBJ whole genome shotgun (WGS) entry which is preliminary data.</text>
</comment>
<reference evidence="8 9" key="1">
    <citation type="journal article" date="2017" name="ISME J.">
        <title>Energy and carbon metabolisms in a deep terrestrial subsurface fluid microbial community.</title>
        <authorList>
            <person name="Momper L."/>
            <person name="Jungbluth S.P."/>
            <person name="Lee M.D."/>
            <person name="Amend J.P."/>
        </authorList>
    </citation>
    <scope>NUCLEOTIDE SEQUENCE [LARGE SCALE GENOMIC DNA]</scope>
    <source>
        <strain evidence="8">SURF_17</strain>
    </source>
</reference>
<gene>
    <name evidence="8" type="ORF">C4532_19705</name>
</gene>
<dbReference type="InterPro" id="IPR050438">
    <property type="entry name" value="LMW_PTPase"/>
</dbReference>
<evidence type="ECO:0000256" key="6">
    <source>
        <dbReference type="PIRSR" id="PIRSR617867-1"/>
    </source>
</evidence>
<organism evidence="8 9">
    <name type="scientific">Candidatus Abyssobacteria bacterium SURF_17</name>
    <dbReference type="NCBI Taxonomy" id="2093361"/>
    <lineage>
        <taxon>Bacteria</taxon>
        <taxon>Pseudomonadati</taxon>
        <taxon>Candidatus Hydrogenedentota</taxon>
        <taxon>Candidatus Abyssobacteria</taxon>
    </lineage>
</organism>
<feature type="active site" evidence="6">
    <location>
        <position position="15"/>
    </location>
</feature>
<dbReference type="GO" id="GO:0004725">
    <property type="term" value="F:protein tyrosine phosphatase activity"/>
    <property type="evidence" value="ECO:0007669"/>
    <property type="project" value="UniProtKB-EC"/>
</dbReference>
<keyword evidence="3" id="KW-0378">Hydrolase</keyword>
<dbReference type="Pfam" id="PF01451">
    <property type="entry name" value="LMWPc"/>
    <property type="match status" value="1"/>
</dbReference>
<dbReference type="InterPro" id="IPR017867">
    <property type="entry name" value="Tyr_phospatase_low_mol_wt"/>
</dbReference>
<dbReference type="SMART" id="SM00226">
    <property type="entry name" value="LMWPc"/>
    <property type="match status" value="1"/>
</dbReference>
<sequence>MGRHVLFVCTGNLCRSPLAEGILRKLLADRGINSIKVSSAGTFALTGWPAAELALEVAFHHKVDISSHRSRPISRELLDAADLVIGMERDHIIESNVVVKDGCGKYCLLSDFGPAHSRGREIEDPYGAPFDYFVSAYREIERHVEALLDHLVEHWGLNMPTDR</sequence>
<evidence type="ECO:0000256" key="4">
    <source>
        <dbReference type="ARBA" id="ARBA00022912"/>
    </source>
</evidence>
<evidence type="ECO:0000313" key="9">
    <source>
        <dbReference type="Proteomes" id="UP000285961"/>
    </source>
</evidence>
<dbReference type="CDD" id="cd16343">
    <property type="entry name" value="LMWPTP"/>
    <property type="match status" value="1"/>
</dbReference>
<feature type="active site" description="Nucleophile" evidence="6">
    <location>
        <position position="9"/>
    </location>
</feature>
<evidence type="ECO:0000256" key="2">
    <source>
        <dbReference type="ARBA" id="ARBA00013064"/>
    </source>
</evidence>
<evidence type="ECO:0000256" key="5">
    <source>
        <dbReference type="ARBA" id="ARBA00051722"/>
    </source>
</evidence>
<proteinExistence type="inferred from homology"/>
<comment type="catalytic activity">
    <reaction evidence="5">
        <text>O-phospho-L-tyrosyl-[protein] + H2O = L-tyrosyl-[protein] + phosphate</text>
        <dbReference type="Rhea" id="RHEA:10684"/>
        <dbReference type="Rhea" id="RHEA-COMP:10136"/>
        <dbReference type="Rhea" id="RHEA-COMP:20101"/>
        <dbReference type="ChEBI" id="CHEBI:15377"/>
        <dbReference type="ChEBI" id="CHEBI:43474"/>
        <dbReference type="ChEBI" id="CHEBI:46858"/>
        <dbReference type="ChEBI" id="CHEBI:61978"/>
        <dbReference type="EC" id="3.1.3.48"/>
    </reaction>
</comment>
<feature type="active site" description="Proton donor" evidence="6">
    <location>
        <position position="124"/>
    </location>
</feature>
<accession>A0A419EN11</accession>
<comment type="similarity">
    <text evidence="1">Belongs to the low molecular weight phosphotyrosine protein phosphatase family.</text>
</comment>
<dbReference type="EMBL" id="QZKI01000143">
    <property type="protein sequence ID" value="RJP64053.1"/>
    <property type="molecule type" value="Genomic_DNA"/>
</dbReference>
<dbReference type="InterPro" id="IPR036196">
    <property type="entry name" value="Ptyr_pPase_sf"/>
</dbReference>
<dbReference type="AlphaFoldDB" id="A0A419EN11"/>
<dbReference type="InterPro" id="IPR023485">
    <property type="entry name" value="Ptyr_pPase"/>
</dbReference>
<evidence type="ECO:0000313" key="8">
    <source>
        <dbReference type="EMBL" id="RJP64053.1"/>
    </source>
</evidence>